<dbReference type="SUPFAM" id="SSF54928">
    <property type="entry name" value="RNA-binding domain, RBD"/>
    <property type="match status" value="1"/>
</dbReference>
<dbReference type="InterPro" id="IPR012677">
    <property type="entry name" value="Nucleotide-bd_a/b_plait_sf"/>
</dbReference>
<dbReference type="GO" id="GO:0003723">
    <property type="term" value="F:RNA binding"/>
    <property type="evidence" value="ECO:0007669"/>
    <property type="project" value="UniProtKB-UniRule"/>
</dbReference>
<organism evidence="4 5">
    <name type="scientific">Leptomonas seymouri</name>
    <dbReference type="NCBI Taxonomy" id="5684"/>
    <lineage>
        <taxon>Eukaryota</taxon>
        <taxon>Discoba</taxon>
        <taxon>Euglenozoa</taxon>
        <taxon>Kinetoplastea</taxon>
        <taxon>Metakinetoplastina</taxon>
        <taxon>Trypanosomatida</taxon>
        <taxon>Trypanosomatidae</taxon>
        <taxon>Leishmaniinae</taxon>
        <taxon>Leptomonas</taxon>
    </lineage>
</organism>
<evidence type="ECO:0000313" key="5">
    <source>
        <dbReference type="Proteomes" id="UP000038009"/>
    </source>
</evidence>
<dbReference type="SMART" id="SM00360">
    <property type="entry name" value="RRM"/>
    <property type="match status" value="1"/>
</dbReference>
<comment type="caution">
    <text evidence="4">The sequence shown here is derived from an EMBL/GenBank/DDBJ whole genome shotgun (WGS) entry which is preliminary data.</text>
</comment>
<dbReference type="PANTHER" id="PTHR45880">
    <property type="entry name" value="RNA-BINDING MOTIF PROTEIN, X-LINKED 2"/>
    <property type="match status" value="1"/>
</dbReference>
<dbReference type="AlphaFoldDB" id="A0A0N1PBP8"/>
<accession>A0A0N1PBP8</accession>
<dbReference type="PANTHER" id="PTHR45880:SF1">
    <property type="entry name" value="RNA-BINDING MOTIF PROTEIN, X-LINKED 2"/>
    <property type="match status" value="1"/>
</dbReference>
<dbReference type="InterPro" id="IPR035979">
    <property type="entry name" value="RBD_domain_sf"/>
</dbReference>
<dbReference type="OrthoDB" id="2573941at2759"/>
<dbReference type="GO" id="GO:0071013">
    <property type="term" value="C:catalytic step 2 spliceosome"/>
    <property type="evidence" value="ECO:0007669"/>
    <property type="project" value="TreeGrafter"/>
</dbReference>
<feature type="domain" description="RRM" evidence="3">
    <location>
        <begin position="24"/>
        <end position="115"/>
    </location>
</feature>
<dbReference type="InterPro" id="IPR051847">
    <property type="entry name" value="RNA_proc/Spliceosome_comp"/>
</dbReference>
<dbReference type="InterPro" id="IPR000504">
    <property type="entry name" value="RRM_dom"/>
</dbReference>
<gene>
    <name evidence="4" type="ORF">ABL78_4953</name>
</gene>
<dbReference type="OMA" id="PWIIIRR"/>
<evidence type="ECO:0000256" key="1">
    <source>
        <dbReference type="ARBA" id="ARBA00022884"/>
    </source>
</evidence>
<dbReference type="EMBL" id="LJSK01000155">
    <property type="protein sequence ID" value="KPI85991.1"/>
    <property type="molecule type" value="Genomic_DNA"/>
</dbReference>
<name>A0A0N1PBP8_LEPSE</name>
<dbReference type="Proteomes" id="UP000038009">
    <property type="component" value="Unassembled WGS sequence"/>
</dbReference>
<dbReference type="VEuPathDB" id="TriTrypDB:Lsey_0155_0120"/>
<dbReference type="PROSITE" id="PS50102">
    <property type="entry name" value="RRM"/>
    <property type="match status" value="1"/>
</dbReference>
<dbReference type="Pfam" id="PF00076">
    <property type="entry name" value="RRM_1"/>
    <property type="match status" value="1"/>
</dbReference>
<sequence length="159" mass="17590">MKKFRNGNSGPYTAEYHALLGATPWIMVRRLLSHAPSGSPADDNTPQLSEGDIVTVFSQFGEVTDVRCVRHRRTGRFLGTAFVKYADYRSGILAADELNSDAEKGECFFLSASQEATTPGADQRGITVERCEEAVIPTLYNAEAETYAQWLSRHRIALT</sequence>
<dbReference type="GO" id="GO:0005686">
    <property type="term" value="C:U2 snRNP"/>
    <property type="evidence" value="ECO:0007669"/>
    <property type="project" value="TreeGrafter"/>
</dbReference>
<proteinExistence type="predicted"/>
<dbReference type="GO" id="GO:0000398">
    <property type="term" value="P:mRNA splicing, via spliceosome"/>
    <property type="evidence" value="ECO:0007669"/>
    <property type="project" value="TreeGrafter"/>
</dbReference>
<protein>
    <recommendedName>
        <fullName evidence="3">RRM domain-containing protein</fullName>
    </recommendedName>
</protein>
<evidence type="ECO:0000259" key="3">
    <source>
        <dbReference type="PROSITE" id="PS50102"/>
    </source>
</evidence>
<dbReference type="GO" id="GO:0071011">
    <property type="term" value="C:precatalytic spliceosome"/>
    <property type="evidence" value="ECO:0007669"/>
    <property type="project" value="TreeGrafter"/>
</dbReference>
<evidence type="ECO:0000313" key="4">
    <source>
        <dbReference type="EMBL" id="KPI85991.1"/>
    </source>
</evidence>
<reference evidence="4 5" key="1">
    <citation type="journal article" date="2015" name="PLoS Pathog.">
        <title>Leptomonas seymouri: Adaptations to the Dixenous Life Cycle Analyzed by Genome Sequencing, Transcriptome Profiling and Co-infection with Leishmania donovani.</title>
        <authorList>
            <person name="Kraeva N."/>
            <person name="Butenko A."/>
            <person name="Hlavacova J."/>
            <person name="Kostygov A."/>
            <person name="Myskova J."/>
            <person name="Grybchuk D."/>
            <person name="Lestinova T."/>
            <person name="Votypka J."/>
            <person name="Volf P."/>
            <person name="Opperdoes F."/>
            <person name="Flegontov P."/>
            <person name="Lukes J."/>
            <person name="Yurchenko V."/>
        </authorList>
    </citation>
    <scope>NUCLEOTIDE SEQUENCE [LARGE SCALE GENOMIC DNA]</scope>
    <source>
        <strain evidence="4 5">ATCC 30220</strain>
    </source>
</reference>
<evidence type="ECO:0000256" key="2">
    <source>
        <dbReference type="PROSITE-ProRule" id="PRU00176"/>
    </source>
</evidence>
<dbReference type="Gene3D" id="3.30.70.330">
    <property type="match status" value="1"/>
</dbReference>
<keyword evidence="5" id="KW-1185">Reference proteome</keyword>
<keyword evidence="1 2" id="KW-0694">RNA-binding</keyword>